<protein>
    <submittedName>
        <fullName evidence="1">GxxExxY protein</fullName>
    </submittedName>
</protein>
<dbReference type="Proteomes" id="UP000290204">
    <property type="component" value="Unassembled WGS sequence"/>
</dbReference>
<evidence type="ECO:0000313" key="2">
    <source>
        <dbReference type="Proteomes" id="UP000290204"/>
    </source>
</evidence>
<organism evidence="1 2">
    <name type="scientific">Lacibacter luteus</name>
    <dbReference type="NCBI Taxonomy" id="2508719"/>
    <lineage>
        <taxon>Bacteria</taxon>
        <taxon>Pseudomonadati</taxon>
        <taxon>Bacteroidota</taxon>
        <taxon>Chitinophagia</taxon>
        <taxon>Chitinophagales</taxon>
        <taxon>Chitinophagaceae</taxon>
        <taxon>Lacibacter</taxon>
    </lineage>
</organism>
<dbReference type="Pfam" id="PF13366">
    <property type="entry name" value="PDDEXK_3"/>
    <property type="match status" value="1"/>
</dbReference>
<gene>
    <name evidence="1" type="ORF">ESA94_12520</name>
</gene>
<dbReference type="InterPro" id="IPR026350">
    <property type="entry name" value="GxxExxY"/>
</dbReference>
<sequence>MAPEIRIADFPFKDETDKIINAGIEIHKILGHGFLEIVYKDAFEYEFRKRSHKYTREKMYSIPYKEIILPHKFYADFVVFDNVILEVKAKEGIVDEDYAQTINYLKCSGCKVGLILNFGRTKLAIKRVVY</sequence>
<accession>A0A4Q1CI20</accession>
<proteinExistence type="predicted"/>
<dbReference type="EMBL" id="SDHW01000003">
    <property type="protein sequence ID" value="RXK59871.1"/>
    <property type="molecule type" value="Genomic_DNA"/>
</dbReference>
<dbReference type="NCBIfam" id="TIGR04256">
    <property type="entry name" value="GxxExxY"/>
    <property type="match status" value="1"/>
</dbReference>
<evidence type="ECO:0000313" key="1">
    <source>
        <dbReference type="EMBL" id="RXK59871.1"/>
    </source>
</evidence>
<dbReference type="AlphaFoldDB" id="A0A4Q1CI20"/>
<comment type="caution">
    <text evidence="1">The sequence shown here is derived from an EMBL/GenBank/DDBJ whole genome shotgun (WGS) entry which is preliminary data.</text>
</comment>
<dbReference type="RefSeq" id="WP_129131245.1">
    <property type="nucleotide sequence ID" value="NZ_SDHW01000003.1"/>
</dbReference>
<dbReference type="OrthoDB" id="9806869at2"/>
<reference evidence="1 2" key="1">
    <citation type="submission" date="2019-01" db="EMBL/GenBank/DDBJ databases">
        <title>Lacibacter sp. strain TTM-7.</title>
        <authorList>
            <person name="Chen W.-M."/>
        </authorList>
    </citation>
    <scope>NUCLEOTIDE SEQUENCE [LARGE SCALE GENOMIC DNA]</scope>
    <source>
        <strain evidence="1 2">TTM-7</strain>
    </source>
</reference>
<name>A0A4Q1CI20_9BACT</name>
<keyword evidence="2" id="KW-1185">Reference proteome</keyword>